<gene>
    <name evidence="10" type="primary">LOC112289934</name>
    <name evidence="9" type="ORF">PHYPA_016536</name>
</gene>
<dbReference type="InterPro" id="IPR042099">
    <property type="entry name" value="ANL_N_sf"/>
</dbReference>
<dbReference type="Gene3D" id="3.40.50.12780">
    <property type="entry name" value="N-terminal domain of ligase-like"/>
    <property type="match status" value="1"/>
</dbReference>
<evidence type="ECO:0000313" key="11">
    <source>
        <dbReference type="Proteomes" id="UP000006727"/>
    </source>
</evidence>
<dbReference type="OrthoDB" id="1700726at2759"/>
<dbReference type="Gramene" id="Pp3c12_20700V3.1">
    <property type="protein sequence ID" value="Pp3c12_20700V3.1"/>
    <property type="gene ID" value="Pp3c12_20700"/>
</dbReference>
<dbReference type="EnsemblPlants" id="Pp3c12_20700V3.4">
    <property type="protein sequence ID" value="Pp3c12_20700V3.4"/>
    <property type="gene ID" value="Pp3c12_20700"/>
</dbReference>
<dbReference type="InterPro" id="IPR000873">
    <property type="entry name" value="AMP-dep_synth/lig_dom"/>
</dbReference>
<evidence type="ECO:0000256" key="5">
    <source>
        <dbReference type="ARBA" id="ARBA00022840"/>
    </source>
</evidence>
<keyword evidence="4 7" id="KW-0276">Fatty acid metabolism</keyword>
<dbReference type="CDD" id="cd05927">
    <property type="entry name" value="LC-FACS_euk"/>
    <property type="match status" value="1"/>
</dbReference>
<dbReference type="RefSeq" id="XP_024391453.1">
    <property type="nucleotide sequence ID" value="XM_024535685.2"/>
</dbReference>
<accession>A0A2K1JRJ0</accession>
<organism evidence="9">
    <name type="scientific">Physcomitrium patens</name>
    <name type="common">Spreading-leaved earth moss</name>
    <name type="synonym">Physcomitrella patens</name>
    <dbReference type="NCBI Taxonomy" id="3218"/>
    <lineage>
        <taxon>Eukaryota</taxon>
        <taxon>Viridiplantae</taxon>
        <taxon>Streptophyta</taxon>
        <taxon>Embryophyta</taxon>
        <taxon>Bryophyta</taxon>
        <taxon>Bryophytina</taxon>
        <taxon>Bryopsida</taxon>
        <taxon>Funariidae</taxon>
        <taxon>Funariales</taxon>
        <taxon>Funariaceae</taxon>
        <taxon>Physcomitrium</taxon>
    </lineage>
</organism>
<evidence type="ECO:0000256" key="7">
    <source>
        <dbReference type="RuleBase" id="RU369030"/>
    </source>
</evidence>
<dbReference type="Gramene" id="Pp3c12_20700V3.4">
    <property type="protein sequence ID" value="Pp3c12_20700V3.4"/>
    <property type="gene ID" value="Pp3c12_20700"/>
</dbReference>
<evidence type="ECO:0000259" key="8">
    <source>
        <dbReference type="Pfam" id="PF00501"/>
    </source>
</evidence>
<dbReference type="EnsemblPlants" id="Pp3c12_20700V3.1">
    <property type="protein sequence ID" value="Pp3c12_20700V3.1"/>
    <property type="gene ID" value="Pp3c12_20700"/>
</dbReference>
<dbReference type="GO" id="GO:0005524">
    <property type="term" value="F:ATP binding"/>
    <property type="evidence" value="ECO:0007669"/>
    <property type="project" value="UniProtKB-KW"/>
</dbReference>
<protein>
    <recommendedName>
        <fullName evidence="6 7">Long-chain-fatty-acid--CoA ligase</fullName>
        <ecNumber evidence="6 7">6.2.1.3</ecNumber>
    </recommendedName>
</protein>
<dbReference type="InterPro" id="IPR045311">
    <property type="entry name" value="LC-FACS_euk"/>
</dbReference>
<keyword evidence="2 7" id="KW-0436">Ligase</keyword>
<dbReference type="SUPFAM" id="SSF56801">
    <property type="entry name" value="Acetyl-CoA synthetase-like"/>
    <property type="match status" value="1"/>
</dbReference>
<dbReference type="RefSeq" id="XP_024391456.1">
    <property type="nucleotide sequence ID" value="XM_024535688.2"/>
</dbReference>
<keyword evidence="3 7" id="KW-0547">Nucleotide-binding</keyword>
<reference evidence="9 11" key="2">
    <citation type="journal article" date="2018" name="Plant J.">
        <title>The Physcomitrella patens chromosome-scale assembly reveals moss genome structure and evolution.</title>
        <authorList>
            <person name="Lang D."/>
            <person name="Ullrich K.K."/>
            <person name="Murat F."/>
            <person name="Fuchs J."/>
            <person name="Jenkins J."/>
            <person name="Haas F.B."/>
            <person name="Piednoel M."/>
            <person name="Gundlach H."/>
            <person name="Van Bel M."/>
            <person name="Meyberg R."/>
            <person name="Vives C."/>
            <person name="Morata J."/>
            <person name="Symeonidi A."/>
            <person name="Hiss M."/>
            <person name="Muchero W."/>
            <person name="Kamisugi Y."/>
            <person name="Saleh O."/>
            <person name="Blanc G."/>
            <person name="Decker E.L."/>
            <person name="van Gessel N."/>
            <person name="Grimwood J."/>
            <person name="Hayes R.D."/>
            <person name="Graham S.W."/>
            <person name="Gunter L.E."/>
            <person name="McDaniel S.F."/>
            <person name="Hoernstein S.N.W."/>
            <person name="Larsson A."/>
            <person name="Li F.W."/>
            <person name="Perroud P.F."/>
            <person name="Phillips J."/>
            <person name="Ranjan P."/>
            <person name="Rokshar D.S."/>
            <person name="Rothfels C.J."/>
            <person name="Schneider L."/>
            <person name="Shu S."/>
            <person name="Stevenson D.W."/>
            <person name="Thummler F."/>
            <person name="Tillich M."/>
            <person name="Villarreal Aguilar J.C."/>
            <person name="Widiez T."/>
            <person name="Wong G.K."/>
            <person name="Wymore A."/>
            <person name="Zhang Y."/>
            <person name="Zimmer A.D."/>
            <person name="Quatrano R.S."/>
            <person name="Mayer K.F.X."/>
            <person name="Goodstein D."/>
            <person name="Casacuberta J.M."/>
            <person name="Vandepoele K."/>
            <person name="Reski R."/>
            <person name="Cuming A.C."/>
            <person name="Tuskan G.A."/>
            <person name="Maumus F."/>
            <person name="Salse J."/>
            <person name="Schmutz J."/>
            <person name="Rensing S.A."/>
        </authorList>
    </citation>
    <scope>NUCLEOTIDE SEQUENCE [LARGE SCALE GENOMIC DNA]</scope>
    <source>
        <strain evidence="10 11">cv. Gransden 2004</strain>
    </source>
</reference>
<evidence type="ECO:0000256" key="3">
    <source>
        <dbReference type="ARBA" id="ARBA00022741"/>
    </source>
</evidence>
<keyword evidence="7" id="KW-0443">Lipid metabolism</keyword>
<dbReference type="Gramene" id="Pp3c12_20700V3.2">
    <property type="protein sequence ID" value="Pp3c12_20700V3.2"/>
    <property type="gene ID" value="Pp3c12_20700"/>
</dbReference>
<dbReference type="GO" id="GO:0005783">
    <property type="term" value="C:endoplasmic reticulum"/>
    <property type="evidence" value="ECO:0000318"/>
    <property type="project" value="GO_Central"/>
</dbReference>
<reference evidence="10" key="3">
    <citation type="submission" date="2020-12" db="UniProtKB">
        <authorList>
            <consortium name="EnsemblPlants"/>
        </authorList>
    </citation>
    <scope>IDENTIFICATION</scope>
</reference>
<dbReference type="AlphaFoldDB" id="A0A2K1JRJ0"/>
<evidence type="ECO:0000256" key="4">
    <source>
        <dbReference type="ARBA" id="ARBA00022832"/>
    </source>
</evidence>
<comment type="similarity">
    <text evidence="1 7">Belongs to the ATP-dependent AMP-binding enzyme family.</text>
</comment>
<dbReference type="EMBL" id="ABEU02000012">
    <property type="protein sequence ID" value="PNR44152.1"/>
    <property type="molecule type" value="Genomic_DNA"/>
</dbReference>
<evidence type="ECO:0000256" key="1">
    <source>
        <dbReference type="ARBA" id="ARBA00006432"/>
    </source>
</evidence>
<dbReference type="RefSeq" id="XP_073394079.1">
    <property type="nucleotide sequence ID" value="XM_073537978.1"/>
</dbReference>
<dbReference type="PaxDb" id="3218-PP1S108_163V6.1"/>
<dbReference type="FunCoup" id="A0A2K1JRJ0">
    <property type="interactions" value="1380"/>
</dbReference>
<dbReference type="STRING" id="3218.A0A2K1JRJ0"/>
<dbReference type="KEGG" id="ppp:112289934"/>
<dbReference type="InterPro" id="IPR020845">
    <property type="entry name" value="AMP-binding_CS"/>
</dbReference>
<dbReference type="Gramene" id="Pp3c12_20700V3.3">
    <property type="protein sequence ID" value="Pp3c12_20700V3.3"/>
    <property type="gene ID" value="Pp3c12_20700"/>
</dbReference>
<dbReference type="GO" id="GO:0016020">
    <property type="term" value="C:membrane"/>
    <property type="evidence" value="ECO:0000318"/>
    <property type="project" value="GO_Central"/>
</dbReference>
<evidence type="ECO:0000313" key="9">
    <source>
        <dbReference type="EMBL" id="PNR44152.1"/>
    </source>
</evidence>
<keyword evidence="5 7" id="KW-0067">ATP-binding</keyword>
<feature type="domain" description="AMP-dependent synthetase/ligase" evidence="8">
    <location>
        <begin position="75"/>
        <end position="484"/>
    </location>
</feature>
<name>A0A2K1JRJ0_PHYPA</name>
<evidence type="ECO:0000256" key="2">
    <source>
        <dbReference type="ARBA" id="ARBA00022598"/>
    </source>
</evidence>
<dbReference type="Pfam" id="PF00501">
    <property type="entry name" value="AMP-binding"/>
    <property type="match status" value="1"/>
</dbReference>
<comment type="function">
    <text evidence="7">Catalyzes the conversion of long-chain fatty acids to their active form acyl-CoAs for both synthesis of cellular lipids, and degradation via beta-oxidation.</text>
</comment>
<dbReference type="EnsemblPlants" id="Pp3c12_20700V3.3">
    <property type="protein sequence ID" value="Pp3c12_20700V3.3"/>
    <property type="gene ID" value="Pp3c12_20700"/>
</dbReference>
<comment type="catalytic activity">
    <reaction evidence="7">
        <text>a long-chain fatty acid + ATP + CoA = a long-chain fatty acyl-CoA + AMP + diphosphate</text>
        <dbReference type="Rhea" id="RHEA:15421"/>
        <dbReference type="ChEBI" id="CHEBI:30616"/>
        <dbReference type="ChEBI" id="CHEBI:33019"/>
        <dbReference type="ChEBI" id="CHEBI:57287"/>
        <dbReference type="ChEBI" id="CHEBI:57560"/>
        <dbReference type="ChEBI" id="CHEBI:83139"/>
        <dbReference type="ChEBI" id="CHEBI:456215"/>
        <dbReference type="EC" id="6.2.1.3"/>
    </reaction>
</comment>
<dbReference type="Proteomes" id="UP000006727">
    <property type="component" value="Chromosome 12"/>
</dbReference>
<dbReference type="PANTHER" id="PTHR43272">
    <property type="entry name" value="LONG-CHAIN-FATTY-ACID--COA LIGASE"/>
    <property type="match status" value="1"/>
</dbReference>
<sequence>MAEVATFSVKVEEGVQGREGSPSKGPVYRSIYGKNGFPPLPEGLSTTWDIFARAVERGPGNNLLGVREMKNGKAGRYQWQTYQQVYDDVIRIGAAMRQVGVNPRGRCGIYGMNCPQWFIAMEACNAHSIVCVPLYDTLGSTAVEYISNHAEISIAFAQEGKLSLMIQSLPNCTGFLKTLVSFESISNDHKAQAQNAGVNTYTWEEFLNLGASHPVSLTPPTKEDLSTIMYTSGTTGEPKGVMLTHENVLVTIAGLDHMLKSLNEVMDHNDVYFSFLPLAHIFDRVTEEMFVFVGGSIGFWQGDIKKVPEDIAELRPTLFVGVPRVFDRLTAAIQGRIAAASRTKSLLFNLAYSNKLWWMKNGYKQDKASPLFDKLVFNKVRMGLGGRVRLVISGAAPLAGHVEEFLRVIMCAPVLQGYGLTETCAASFIQMPDVISMSGTVGPSLCNIETRLESVPELGYDALDKKRPRGEICIRGKTVFSGYYKRPELTEEVLVDGWFHTGDIGEWQADGSMKIIDRKKNIFKLSQGEYIAVEKLENVYNQSAAVDAIWVYGNSFESSMVAVAVPNEQVLLDWAKSNGKKEEFAALCKIPEAQKFILSELSSTGKKSGVRGFEFIKGVLLDPQPFDMERDLITPTYKLKRPQLLKHYQKDIDALYTTIRSNS</sequence>
<dbReference type="GO" id="GO:0004467">
    <property type="term" value="F:long-chain fatty acid-CoA ligase activity"/>
    <property type="evidence" value="ECO:0000318"/>
    <property type="project" value="GO_Central"/>
</dbReference>
<dbReference type="EnsemblPlants" id="Pp3c12_20700V3.2">
    <property type="protein sequence ID" value="Pp3c12_20700V3.2"/>
    <property type="gene ID" value="Pp3c12_20700"/>
</dbReference>
<dbReference type="OMA" id="YLEPISF"/>
<dbReference type="PANTHER" id="PTHR43272:SF3">
    <property type="entry name" value="LONG CHAIN ACYL-COA SYNTHETASE 4"/>
    <property type="match status" value="1"/>
</dbReference>
<dbReference type="EC" id="6.2.1.3" evidence="6 7"/>
<evidence type="ECO:0000256" key="6">
    <source>
        <dbReference type="ARBA" id="ARBA00026121"/>
    </source>
</evidence>
<reference evidence="9 11" key="1">
    <citation type="journal article" date="2008" name="Science">
        <title>The Physcomitrella genome reveals evolutionary insights into the conquest of land by plants.</title>
        <authorList>
            <person name="Rensing S."/>
            <person name="Lang D."/>
            <person name="Zimmer A."/>
            <person name="Terry A."/>
            <person name="Salamov A."/>
            <person name="Shapiro H."/>
            <person name="Nishiyama T."/>
            <person name="Perroud P.-F."/>
            <person name="Lindquist E."/>
            <person name="Kamisugi Y."/>
            <person name="Tanahashi T."/>
            <person name="Sakakibara K."/>
            <person name="Fujita T."/>
            <person name="Oishi K."/>
            <person name="Shin-I T."/>
            <person name="Kuroki Y."/>
            <person name="Toyoda A."/>
            <person name="Suzuki Y."/>
            <person name="Hashimoto A."/>
            <person name="Yamaguchi K."/>
            <person name="Sugano A."/>
            <person name="Kohara Y."/>
            <person name="Fujiyama A."/>
            <person name="Anterola A."/>
            <person name="Aoki S."/>
            <person name="Ashton N."/>
            <person name="Barbazuk W.B."/>
            <person name="Barker E."/>
            <person name="Bennetzen J."/>
            <person name="Bezanilla M."/>
            <person name="Blankenship R."/>
            <person name="Cho S.H."/>
            <person name="Dutcher S."/>
            <person name="Estelle M."/>
            <person name="Fawcett J.A."/>
            <person name="Gundlach H."/>
            <person name="Hanada K."/>
            <person name="Heyl A."/>
            <person name="Hicks K.A."/>
            <person name="Hugh J."/>
            <person name="Lohr M."/>
            <person name="Mayer K."/>
            <person name="Melkozernov A."/>
            <person name="Murata T."/>
            <person name="Nelson D."/>
            <person name="Pils B."/>
            <person name="Prigge M."/>
            <person name="Reiss B."/>
            <person name="Renner T."/>
            <person name="Rombauts S."/>
            <person name="Rushton P."/>
            <person name="Sanderfoot A."/>
            <person name="Schween G."/>
            <person name="Shiu S.-H."/>
            <person name="Stueber K."/>
            <person name="Theodoulou F.L."/>
            <person name="Tu H."/>
            <person name="Van de Peer Y."/>
            <person name="Verrier P.J."/>
            <person name="Waters E."/>
            <person name="Wood A."/>
            <person name="Yang L."/>
            <person name="Cove D."/>
            <person name="Cuming A."/>
            <person name="Hasebe M."/>
            <person name="Lucas S."/>
            <person name="Mishler D.B."/>
            <person name="Reski R."/>
            <person name="Grigoriev I."/>
            <person name="Quatrano R.S."/>
            <person name="Boore J.L."/>
        </authorList>
    </citation>
    <scope>NUCLEOTIDE SEQUENCE [LARGE SCALE GENOMIC DNA]</scope>
    <source>
        <strain evidence="10 11">cv. Gransden 2004</strain>
    </source>
</reference>
<proteinExistence type="inferred from homology"/>
<dbReference type="PROSITE" id="PS00455">
    <property type="entry name" value="AMP_BINDING"/>
    <property type="match status" value="1"/>
</dbReference>
<evidence type="ECO:0000313" key="10">
    <source>
        <dbReference type="EnsemblPlants" id="Pp3c12_20700V3.1"/>
    </source>
</evidence>
<dbReference type="GeneID" id="112289934"/>
<keyword evidence="11" id="KW-1185">Reference proteome</keyword>